<dbReference type="Pfam" id="PF00858">
    <property type="entry name" value="ASC"/>
    <property type="match status" value="1"/>
</dbReference>
<dbReference type="PANTHER" id="PTHR11690">
    <property type="entry name" value="AMILORIDE-SENSITIVE SODIUM CHANNEL-RELATED"/>
    <property type="match status" value="1"/>
</dbReference>
<evidence type="ECO:0000256" key="9">
    <source>
        <dbReference type="ARBA" id="ARBA00023136"/>
    </source>
</evidence>
<dbReference type="PROSITE" id="PS01206">
    <property type="entry name" value="ASC"/>
    <property type="match status" value="1"/>
</dbReference>
<dbReference type="InterPro" id="IPR001873">
    <property type="entry name" value="ENaC"/>
</dbReference>
<evidence type="ECO:0000256" key="11">
    <source>
        <dbReference type="ARBA" id="ARBA00023303"/>
    </source>
</evidence>
<evidence type="ECO:0000256" key="2">
    <source>
        <dbReference type="ARBA" id="ARBA00007193"/>
    </source>
</evidence>
<evidence type="ECO:0000256" key="12">
    <source>
        <dbReference type="RuleBase" id="RU000679"/>
    </source>
</evidence>
<keyword evidence="5 12" id="KW-0812">Transmembrane</keyword>
<dbReference type="GO" id="GO:0016020">
    <property type="term" value="C:membrane"/>
    <property type="evidence" value="ECO:0007669"/>
    <property type="project" value="UniProtKB-SubCell"/>
</dbReference>
<dbReference type="AlphaFoldDB" id="A0ABD1DZ42"/>
<evidence type="ECO:0000256" key="4">
    <source>
        <dbReference type="ARBA" id="ARBA00022461"/>
    </source>
</evidence>
<evidence type="ECO:0000256" key="5">
    <source>
        <dbReference type="ARBA" id="ARBA00022692"/>
    </source>
</evidence>
<gene>
    <name evidence="14" type="ORF">pipiens_005245</name>
</gene>
<keyword evidence="6 13" id="KW-1133">Transmembrane helix</keyword>
<keyword evidence="7" id="KW-0915">Sodium</keyword>
<dbReference type="EMBL" id="JBEHCU010000093">
    <property type="protein sequence ID" value="KAL1404719.1"/>
    <property type="molecule type" value="Genomic_DNA"/>
</dbReference>
<keyword evidence="10 12" id="KW-0739">Sodium transport</keyword>
<protein>
    <recommendedName>
        <fullName evidence="16">Pickpocket</fullName>
    </recommendedName>
</protein>
<evidence type="ECO:0000256" key="7">
    <source>
        <dbReference type="ARBA" id="ARBA00023053"/>
    </source>
</evidence>
<keyword evidence="8 12" id="KW-0406">Ion transport</keyword>
<dbReference type="PANTHER" id="PTHR11690:SF288">
    <property type="entry name" value="AMILORIDE-SENSITIVE NA+ CHANNEL-RELATED"/>
    <property type="match status" value="1"/>
</dbReference>
<evidence type="ECO:0000256" key="13">
    <source>
        <dbReference type="SAM" id="Phobius"/>
    </source>
</evidence>
<evidence type="ECO:0000256" key="6">
    <source>
        <dbReference type="ARBA" id="ARBA00022989"/>
    </source>
</evidence>
<dbReference type="Proteomes" id="UP001562425">
    <property type="component" value="Unassembled WGS sequence"/>
</dbReference>
<dbReference type="InterPro" id="IPR020903">
    <property type="entry name" value="ENaC_CS"/>
</dbReference>
<evidence type="ECO:0000256" key="10">
    <source>
        <dbReference type="ARBA" id="ARBA00023201"/>
    </source>
</evidence>
<evidence type="ECO:0008006" key="16">
    <source>
        <dbReference type="Google" id="ProtNLM"/>
    </source>
</evidence>
<name>A0ABD1DZ42_CULPP</name>
<dbReference type="Gene3D" id="1.10.287.770">
    <property type="entry name" value="YojJ-like"/>
    <property type="match status" value="1"/>
</dbReference>
<sequence>MYQSDHIREFPLLYRKFTPTQKPAVSPVILQSKEVQPISKWSKIRSGLQDLFMEFCRHSTIHGISHIGSRQRSLFEKFWWAFVFLLSMYGCAKLIDDMYRKWDENPVLVAFDEKATPVWNIPFPAITICPETKIQKNLVNFTDLFLRYAHGDRQGLNRTELNILLASLQLCNEWFFLRPEYDRIYEYFNLSESIVNTLQRISLRLDDIIYHCRLHNVLCKPLFSETITEEGICMTFNGLSSEEMFHKDHLHSDYEYLSETKVSENWTLERGYSSAANLSSYPYRVLGSGYQAGIKVHLMTTKNDLDDYPQVASKFIRVTLNRDIAVAVKPQIISTEAALYDYEPVRRQCYFNRERQLKFFRVYSQPNCELECLTNFTLLLCGCVPYWMPRSSQTRFCETYEIRCALGAQQKLMLLNAQNQIQQQSDKRIKCDCLPACNSIQYDAEITQTMFNFKETIKLRLGPINITYQDIVDNKLLSKLEVYFKDVQFITSKRTEMYGLTDFVASCGGILGLCMGVSLLSLVELLYFSTIRPFMLVKRTVQRQQKVVQVVGPGKKCCYG</sequence>
<comment type="caution">
    <text evidence="14">The sequence shown here is derived from an EMBL/GenBank/DDBJ whole genome shotgun (WGS) entry which is preliminary data.</text>
</comment>
<proteinExistence type="inferred from homology"/>
<reference evidence="14 15" key="1">
    <citation type="submission" date="2024-05" db="EMBL/GenBank/DDBJ databases">
        <title>Culex pipiens pipiens assembly and annotation.</title>
        <authorList>
            <person name="Alout H."/>
            <person name="Durand T."/>
        </authorList>
    </citation>
    <scope>NUCLEOTIDE SEQUENCE [LARGE SCALE GENOMIC DNA]</scope>
    <source>
        <strain evidence="14">HA-2024</strain>
        <tissue evidence="14">Whole body</tissue>
    </source>
</reference>
<feature type="transmembrane region" description="Helical" evidence="13">
    <location>
        <begin position="503"/>
        <end position="528"/>
    </location>
</feature>
<evidence type="ECO:0000256" key="3">
    <source>
        <dbReference type="ARBA" id="ARBA00022448"/>
    </source>
</evidence>
<dbReference type="Gene3D" id="1.10.287.820">
    <property type="entry name" value="Acid-sensing ion channel domain"/>
    <property type="match status" value="1"/>
</dbReference>
<dbReference type="GO" id="GO:0005272">
    <property type="term" value="F:sodium channel activity"/>
    <property type="evidence" value="ECO:0007669"/>
    <property type="project" value="UniProtKB-KW"/>
</dbReference>
<keyword evidence="11 12" id="KW-0407">Ion channel</keyword>
<keyword evidence="15" id="KW-1185">Reference proteome</keyword>
<evidence type="ECO:0000313" key="15">
    <source>
        <dbReference type="Proteomes" id="UP001562425"/>
    </source>
</evidence>
<evidence type="ECO:0000256" key="8">
    <source>
        <dbReference type="ARBA" id="ARBA00023065"/>
    </source>
</evidence>
<dbReference type="PRINTS" id="PR01078">
    <property type="entry name" value="AMINACHANNEL"/>
</dbReference>
<comment type="subcellular location">
    <subcellularLocation>
        <location evidence="1">Membrane</location>
        <topology evidence="1">Multi-pass membrane protein</topology>
    </subcellularLocation>
</comment>
<evidence type="ECO:0000313" key="14">
    <source>
        <dbReference type="EMBL" id="KAL1404719.1"/>
    </source>
</evidence>
<organism evidence="14 15">
    <name type="scientific">Culex pipiens pipiens</name>
    <name type="common">Northern house mosquito</name>
    <dbReference type="NCBI Taxonomy" id="38569"/>
    <lineage>
        <taxon>Eukaryota</taxon>
        <taxon>Metazoa</taxon>
        <taxon>Ecdysozoa</taxon>
        <taxon>Arthropoda</taxon>
        <taxon>Hexapoda</taxon>
        <taxon>Insecta</taxon>
        <taxon>Pterygota</taxon>
        <taxon>Neoptera</taxon>
        <taxon>Endopterygota</taxon>
        <taxon>Diptera</taxon>
        <taxon>Nematocera</taxon>
        <taxon>Culicoidea</taxon>
        <taxon>Culicidae</taxon>
        <taxon>Culicinae</taxon>
        <taxon>Culicini</taxon>
        <taxon>Culex</taxon>
        <taxon>Culex</taxon>
    </lineage>
</organism>
<evidence type="ECO:0000256" key="1">
    <source>
        <dbReference type="ARBA" id="ARBA00004141"/>
    </source>
</evidence>
<keyword evidence="3 12" id="KW-0813">Transport</keyword>
<keyword evidence="9 13" id="KW-0472">Membrane</keyword>
<accession>A0ABD1DZ42</accession>
<keyword evidence="4 12" id="KW-0894">Sodium channel</keyword>
<comment type="similarity">
    <text evidence="2 12">Belongs to the amiloride-sensitive sodium channel (TC 1.A.6) family.</text>
</comment>